<gene>
    <name evidence="5" type="ORF">ZHAS_00016077</name>
</gene>
<feature type="transmembrane region" description="Helical" evidence="3">
    <location>
        <begin position="231"/>
        <end position="252"/>
    </location>
</feature>
<dbReference type="OMA" id="RSCESTI"/>
<feature type="compositionally biased region" description="Acidic residues" evidence="2">
    <location>
        <begin position="462"/>
        <end position="471"/>
    </location>
</feature>
<dbReference type="VEuPathDB" id="VectorBase:ASIC016077"/>
<dbReference type="EMBL" id="KE525337">
    <property type="protein sequence ID" value="KFB48102.1"/>
    <property type="molecule type" value="Genomic_DNA"/>
</dbReference>
<dbReference type="Pfam" id="PF01683">
    <property type="entry name" value="EB"/>
    <property type="match status" value="1"/>
</dbReference>
<keyword evidence="3" id="KW-0472">Membrane</keyword>
<dbReference type="EMBL" id="ATLV01022908">
    <property type="status" value="NOT_ANNOTATED_CDS"/>
    <property type="molecule type" value="Genomic_DNA"/>
</dbReference>
<name>A0A084WD08_ANOSI</name>
<protein>
    <submittedName>
        <fullName evidence="5">AGAP004943-PA-like protein</fullName>
    </submittedName>
</protein>
<keyword evidence="3" id="KW-1133">Transmembrane helix</keyword>
<keyword evidence="1" id="KW-0175">Coiled coil</keyword>
<evidence type="ECO:0000313" key="6">
    <source>
        <dbReference type="EnsemblMetazoa" id="ASIC016077-PA"/>
    </source>
</evidence>
<reference evidence="5 7" key="1">
    <citation type="journal article" date="2014" name="BMC Genomics">
        <title>Genome sequence of Anopheles sinensis provides insight into genetics basis of mosquito competence for malaria parasites.</title>
        <authorList>
            <person name="Zhou D."/>
            <person name="Zhang D."/>
            <person name="Ding G."/>
            <person name="Shi L."/>
            <person name="Hou Q."/>
            <person name="Ye Y."/>
            <person name="Xu Y."/>
            <person name="Zhou H."/>
            <person name="Xiong C."/>
            <person name="Li S."/>
            <person name="Yu J."/>
            <person name="Hong S."/>
            <person name="Yu X."/>
            <person name="Zou P."/>
            <person name="Chen C."/>
            <person name="Chang X."/>
            <person name="Wang W."/>
            <person name="Lv Y."/>
            <person name="Sun Y."/>
            <person name="Ma L."/>
            <person name="Shen B."/>
            <person name="Zhu C."/>
        </authorList>
    </citation>
    <scope>NUCLEOTIDE SEQUENCE [LARGE SCALE GENOMIC DNA]</scope>
</reference>
<dbReference type="STRING" id="74873.A0A084WD08"/>
<feature type="region of interest" description="Disordered" evidence="2">
    <location>
        <begin position="411"/>
        <end position="479"/>
    </location>
</feature>
<feature type="compositionally biased region" description="Gly residues" evidence="2">
    <location>
        <begin position="436"/>
        <end position="453"/>
    </location>
</feature>
<feature type="compositionally biased region" description="Low complexity" evidence="2">
    <location>
        <begin position="286"/>
        <end position="305"/>
    </location>
</feature>
<keyword evidence="7" id="KW-1185">Reference proteome</keyword>
<dbReference type="EnsemblMetazoa" id="ASIC016077-RA">
    <property type="protein sequence ID" value="ASIC016077-PA"/>
    <property type="gene ID" value="ASIC016077"/>
</dbReference>
<evidence type="ECO:0000313" key="5">
    <source>
        <dbReference type="EMBL" id="KFB48102.1"/>
    </source>
</evidence>
<keyword evidence="3" id="KW-0812">Transmembrane</keyword>
<evidence type="ECO:0000256" key="2">
    <source>
        <dbReference type="SAM" id="MobiDB-lite"/>
    </source>
</evidence>
<dbReference type="Proteomes" id="UP000030765">
    <property type="component" value="Unassembled WGS sequence"/>
</dbReference>
<proteinExistence type="predicted"/>
<dbReference type="InterPro" id="IPR006149">
    <property type="entry name" value="EB_dom"/>
</dbReference>
<dbReference type="OrthoDB" id="6345081at2759"/>
<feature type="region of interest" description="Disordered" evidence="2">
    <location>
        <begin position="285"/>
        <end position="318"/>
    </location>
</feature>
<feature type="transmembrane region" description="Helical" evidence="3">
    <location>
        <begin position="47"/>
        <end position="67"/>
    </location>
</feature>
<accession>A0A084WD08</accession>
<feature type="coiled-coil region" evidence="1">
    <location>
        <begin position="563"/>
        <end position="590"/>
    </location>
</feature>
<organism evidence="5">
    <name type="scientific">Anopheles sinensis</name>
    <name type="common">Mosquito</name>
    <dbReference type="NCBI Taxonomy" id="74873"/>
    <lineage>
        <taxon>Eukaryota</taxon>
        <taxon>Metazoa</taxon>
        <taxon>Ecdysozoa</taxon>
        <taxon>Arthropoda</taxon>
        <taxon>Hexapoda</taxon>
        <taxon>Insecta</taxon>
        <taxon>Pterygota</taxon>
        <taxon>Neoptera</taxon>
        <taxon>Endopterygota</taxon>
        <taxon>Diptera</taxon>
        <taxon>Nematocera</taxon>
        <taxon>Culicoidea</taxon>
        <taxon>Culicidae</taxon>
        <taxon>Anophelinae</taxon>
        <taxon>Anopheles</taxon>
    </lineage>
</organism>
<evidence type="ECO:0000259" key="4">
    <source>
        <dbReference type="Pfam" id="PF01683"/>
    </source>
</evidence>
<sequence>MIVSFFPDSVWGCTVKQHQKQKHLLYHKIIYALISDKYKNRNLRKSSFALLYLSYVFIKMLPVTLAIESHTGTKAITSLPAKPRTVPEMVGTAPLGDEDDDYIDDYVDEYDIVNNKSAKGRYIGAPCEFTCHTTLHHVYCDPTTNTCSCEKDYAVVIGVLKGCAKPKKLGEQCFYDETCIFNDEHALCQQIVHNAICQCAPGFHSVSYSKPTKRVFCTQDMASITADLPTLFGVTSGIAVLAGLICMVLHLFSKTKYPRPRHFGDANLAPPILFSSDTGIPLTIQSARPSSRSSQRSSGSIGSYGNRRSSSAPLHGSKGVLVSTSRTGAARSAAILLVSCHISAIRNSQSTSTDSQHPASYLSDDNMTRYLERQLEHQKQLLYLDIPSLRTHNKLFSKFCKATALIGQPSANVAAGSGGRRKYQGGASSSEDEAGGHTGGTMGSVAGRLGGRYAGASANDDSSFDNDDDDHYDGQGTGEPGYANHYYSYDLHDSIELGALPTPASEVANVAVKHIHSTSVHRLPEPLLSLFSLSLCSRRPSLASVHSTSSSVRSYSMRRFEQEIQQKELRQEMKRHLARLQEQQQLQKIKPNIIIGEVISCPMNRPILTTPSPMTPNSVDDILPSVDETQEVSIRPFAVANRKPDVFPQPQPAIGQRQHRRVLRRAVQLDGAVEVVDAHVAFRRDELSR</sequence>
<evidence type="ECO:0000256" key="3">
    <source>
        <dbReference type="SAM" id="Phobius"/>
    </source>
</evidence>
<evidence type="ECO:0000256" key="1">
    <source>
        <dbReference type="SAM" id="Coils"/>
    </source>
</evidence>
<feature type="domain" description="EB" evidence="4">
    <location>
        <begin position="162"/>
        <end position="206"/>
    </location>
</feature>
<evidence type="ECO:0000313" key="7">
    <source>
        <dbReference type="Proteomes" id="UP000030765"/>
    </source>
</evidence>
<reference evidence="6" key="2">
    <citation type="submission" date="2020-05" db="UniProtKB">
        <authorList>
            <consortium name="EnsemblMetazoa"/>
        </authorList>
    </citation>
    <scope>IDENTIFICATION</scope>
</reference>
<dbReference type="AlphaFoldDB" id="A0A084WD08"/>